<comment type="subcellular location">
    <subcellularLocation>
        <location evidence="1">Membrane</location>
        <topology evidence="1">Multi-pass membrane protein</topology>
    </subcellularLocation>
</comment>
<proteinExistence type="evidence at transcript level"/>
<evidence type="ECO:0000256" key="3">
    <source>
        <dbReference type="ARBA" id="ARBA00022461"/>
    </source>
</evidence>
<feature type="transmembrane region" description="Helical" evidence="12">
    <location>
        <begin position="58"/>
        <end position="76"/>
    </location>
</feature>
<sequence>MTSVRNRFEKGNVEEGPTIEVPTDDEKPSSMFLHFAMNCSLHGLKNAFSESSKRPQKVIWLLLLMTCVAAALFQILDRILYFYQYPVSVLLDVNYNDSLLFPTITICNQNKFRATEAYKLGIYRMIENVNKAENRSIAFSSEFIQQAEALNISERDLRQRISHTKEDMIIDCHWSSERCGPENFTTIFTDEGVCYGFNTDASNPVKVASSGIENGLQLTLNVEQYEYMSGGQKSVGLKVLFHNPHDVPTIKNLGLASATGTNSFFGLQVVEVIGLPKPRGMCENRKLNLFPKYSRSSCEAECVTYALVETCGCRLSYMPEVNDSVPLCSLVSFITCYIPQRDKFYSFRLNCDCPLPCNMLLFDPSISYTAHSENKVSKLIMDPRMADVKQKLINAKEVKHRMDSRSVSEFRNMLLNLNASNVAFRTVMLEKLEMTIKINLAILQNISKKMEKVYASKLFLINYQKYLIDKNFERPWEAIAERTFHHVSFDFYNYVYTLENMFLKLDEFINSSGNQRASEMLIHSIKMTINSKLNMIEKAEDNFTQYYESLKSGVGIFRYRYFNVPRSHNFYAVPKRLLTSRLNQSKTNYSIKFNNTVTSLKECLYIFSDMLDTRDSGFNLTKFTKVSNKFTQMSKIFNSIKSIFNSFTTKYALGIIKSKAAKLQTSMNNIRKIINDMNNSLTSLQIEQKHLNLTSSQNVFAVSSDIIKYLTNTSVTKISLAAILHSPNHVLNMINLEIFMEELRERSSLLHHSWTKLNESVALLWQYIIQDRDSYAYYEYANYTKFSLPLENVTAELQDKYAGYREGSNMAKLFGTIDRDYFFWHKTVKEYVTKFKERNTINDLFVSENILEIAFFYKQLSYEIITDQVAYGFFSLLCDTGGALGLLLGSSILTIFELADFAIGFSFQKLLAKLLMKKRVDNL</sequence>
<evidence type="ECO:0000256" key="1">
    <source>
        <dbReference type="ARBA" id="ARBA00004141"/>
    </source>
</evidence>
<comment type="similarity">
    <text evidence="11">Belongs to the amiloride-sensitive sodium channel (TC 1.A.6) family.</text>
</comment>
<evidence type="ECO:0000256" key="8">
    <source>
        <dbReference type="ARBA" id="ARBA00023136"/>
    </source>
</evidence>
<keyword evidence="4 11" id="KW-0812">Transmembrane</keyword>
<evidence type="ECO:0000313" key="13">
    <source>
        <dbReference type="EMBL" id="QHX41508.1"/>
    </source>
</evidence>
<dbReference type="EMBL" id="MN081801">
    <property type="protein sequence ID" value="QHX41508.1"/>
    <property type="molecule type" value="mRNA"/>
</dbReference>
<evidence type="ECO:0000256" key="9">
    <source>
        <dbReference type="ARBA" id="ARBA00023201"/>
    </source>
</evidence>
<keyword evidence="9 11" id="KW-0739">Sodium transport</keyword>
<dbReference type="InterPro" id="IPR020903">
    <property type="entry name" value="ENaC_CS"/>
</dbReference>
<evidence type="ECO:0000256" key="2">
    <source>
        <dbReference type="ARBA" id="ARBA00022448"/>
    </source>
</evidence>
<dbReference type="PANTHER" id="PTHR11690:SF300">
    <property type="entry name" value="PICKPOCKET PROTEIN 19"/>
    <property type="match status" value="1"/>
</dbReference>
<dbReference type="InterPro" id="IPR001873">
    <property type="entry name" value="ENaC"/>
</dbReference>
<dbReference type="AlphaFoldDB" id="A0A6C0PNQ7"/>
<dbReference type="PROSITE" id="PS01206">
    <property type="entry name" value="ASC"/>
    <property type="match status" value="1"/>
</dbReference>
<keyword evidence="3 11" id="KW-0894">Sodium channel</keyword>
<dbReference type="PANTHER" id="PTHR11690">
    <property type="entry name" value="AMILORIDE-SENSITIVE SODIUM CHANNEL-RELATED"/>
    <property type="match status" value="1"/>
</dbReference>
<dbReference type="PRINTS" id="PR01078">
    <property type="entry name" value="AMINACHANNEL"/>
</dbReference>
<organism evidence="13">
    <name type="scientific">Octopus vulgaris</name>
    <name type="common">Common octopus</name>
    <dbReference type="NCBI Taxonomy" id="6645"/>
    <lineage>
        <taxon>Eukaryota</taxon>
        <taxon>Metazoa</taxon>
        <taxon>Spiralia</taxon>
        <taxon>Lophotrochozoa</taxon>
        <taxon>Mollusca</taxon>
        <taxon>Cephalopoda</taxon>
        <taxon>Coleoidea</taxon>
        <taxon>Octopodiformes</taxon>
        <taxon>Octopoda</taxon>
        <taxon>Incirrata</taxon>
        <taxon>Octopodidae</taxon>
        <taxon>Octopus</taxon>
    </lineage>
</organism>
<evidence type="ECO:0000256" key="12">
    <source>
        <dbReference type="SAM" id="Phobius"/>
    </source>
</evidence>
<keyword evidence="7 11" id="KW-0406">Ion transport</keyword>
<keyword evidence="10 11" id="KW-0407">Ion channel</keyword>
<accession>A0A6C0PNQ7</accession>
<keyword evidence="8 12" id="KW-0472">Membrane</keyword>
<keyword evidence="2 11" id="KW-0813">Transport</keyword>
<evidence type="ECO:0000256" key="7">
    <source>
        <dbReference type="ARBA" id="ARBA00023065"/>
    </source>
</evidence>
<evidence type="ECO:0000256" key="6">
    <source>
        <dbReference type="ARBA" id="ARBA00023053"/>
    </source>
</evidence>
<evidence type="ECO:0000256" key="10">
    <source>
        <dbReference type="ARBA" id="ARBA00023303"/>
    </source>
</evidence>
<evidence type="ECO:0000256" key="5">
    <source>
        <dbReference type="ARBA" id="ARBA00022989"/>
    </source>
</evidence>
<dbReference type="GO" id="GO:0005886">
    <property type="term" value="C:plasma membrane"/>
    <property type="evidence" value="ECO:0007669"/>
    <property type="project" value="TreeGrafter"/>
</dbReference>
<keyword evidence="5 12" id="KW-1133">Transmembrane helix</keyword>
<dbReference type="Gene3D" id="2.60.470.10">
    <property type="entry name" value="Acid-sensing ion channels like domains"/>
    <property type="match status" value="1"/>
</dbReference>
<dbReference type="Gene3D" id="1.10.287.770">
    <property type="entry name" value="YojJ-like"/>
    <property type="match status" value="1"/>
</dbReference>
<keyword evidence="6" id="KW-0915">Sodium</keyword>
<evidence type="ECO:0000256" key="11">
    <source>
        <dbReference type="RuleBase" id="RU000679"/>
    </source>
</evidence>
<protein>
    <submittedName>
        <fullName evidence="13">Acid-sensing ion channel 1</fullName>
    </submittedName>
</protein>
<evidence type="ECO:0000256" key="4">
    <source>
        <dbReference type="ARBA" id="ARBA00022692"/>
    </source>
</evidence>
<reference evidence="13" key="1">
    <citation type="submission" date="2019-06" db="EMBL/GenBank/DDBJ databases">
        <title>Sensory nociceptive neurons and pathways in the arm of the cephalopod Octopus vulgaris.</title>
        <authorList>
            <person name="Imperadore P."/>
            <person name="Di Cristina G."/>
            <person name="Fiorito G."/>
        </authorList>
    </citation>
    <scope>NUCLEOTIDE SEQUENCE</scope>
</reference>
<dbReference type="Pfam" id="PF00858">
    <property type="entry name" value="ASC"/>
    <property type="match status" value="2"/>
</dbReference>
<name>A0A6C0PNQ7_OCTVU</name>
<dbReference type="GO" id="GO:0015280">
    <property type="term" value="F:ligand-gated sodium channel activity"/>
    <property type="evidence" value="ECO:0007669"/>
    <property type="project" value="TreeGrafter"/>
</dbReference>